<dbReference type="Proteomes" id="UP000003752">
    <property type="component" value="Unassembled WGS sequence"/>
</dbReference>
<dbReference type="EMBL" id="ACGP01000189">
    <property type="protein sequence ID" value="EEI23511.1"/>
    <property type="molecule type" value="Genomic_DNA"/>
</dbReference>
<keyword evidence="1" id="KW-0812">Transmembrane</keyword>
<dbReference type="HOGENOM" id="CLU_3311741_0_0_9"/>
<evidence type="ECO:0000256" key="1">
    <source>
        <dbReference type="SAM" id="Phobius"/>
    </source>
</evidence>
<proteinExistence type="predicted"/>
<accession>C0XMG3</accession>
<comment type="caution">
    <text evidence="2">The sequence shown here is derived from an EMBL/GenBank/DDBJ whole genome shotgun (WGS) entry which is preliminary data.</text>
</comment>
<organism evidence="2 3">
    <name type="scientific">Lentilactobacillus hilgardii (strain ATCC 8290 / DSM 20176 / CCUG 30140 / JCM 1155 / KCTC 3500 / NBRC 15886 / NCIMB 8040 / NRRL B-1843 / 9)</name>
    <dbReference type="NCBI Taxonomy" id="1423757"/>
    <lineage>
        <taxon>Bacteria</taxon>
        <taxon>Bacillati</taxon>
        <taxon>Bacillota</taxon>
        <taxon>Bacilli</taxon>
        <taxon>Lactobacillales</taxon>
        <taxon>Lactobacillaceae</taxon>
        <taxon>Lentilactobacillus</taxon>
    </lineage>
</organism>
<evidence type="ECO:0000313" key="2">
    <source>
        <dbReference type="EMBL" id="EEI23511.1"/>
    </source>
</evidence>
<sequence>MSRFSDNYLIEYHVIVFIFNSLVILKDFLMINNTIFLEK</sequence>
<name>C0XMG3_LENH9</name>
<protein>
    <submittedName>
        <fullName evidence="2">Uncharacterized protein</fullName>
    </submittedName>
</protein>
<gene>
    <name evidence="2" type="ORF">HMPREF0519_2424</name>
</gene>
<keyword evidence="1" id="KW-1133">Transmembrane helix</keyword>
<keyword evidence="1" id="KW-0472">Membrane</keyword>
<reference evidence="2 3" key="1">
    <citation type="submission" date="2009-01" db="EMBL/GenBank/DDBJ databases">
        <authorList>
            <person name="Qin X."/>
            <person name="Bachman B."/>
            <person name="Battles P."/>
            <person name="Bell A."/>
            <person name="Bess C."/>
            <person name="Bickham C."/>
            <person name="Chaboub L."/>
            <person name="Chen D."/>
            <person name="Coyle M."/>
            <person name="Deiros D.R."/>
            <person name="Dinh H."/>
            <person name="Forbes L."/>
            <person name="Fowler G."/>
            <person name="Francisco L."/>
            <person name="Fu Q."/>
            <person name="Gubbala S."/>
            <person name="Hale W."/>
            <person name="Han Y."/>
            <person name="Hemphill L."/>
            <person name="Highlander S.K."/>
            <person name="Hirani K."/>
            <person name="Hogues M."/>
            <person name="Jackson L."/>
            <person name="Jakkamsetti A."/>
            <person name="Javaid M."/>
            <person name="Jiang H."/>
            <person name="Korchina V."/>
            <person name="Kovar C."/>
            <person name="Lara F."/>
            <person name="Lee S."/>
            <person name="Mata R."/>
            <person name="Mathew T."/>
            <person name="Moen C."/>
            <person name="Morales K."/>
            <person name="Munidasa M."/>
            <person name="Nazareth L."/>
            <person name="Ngo R."/>
            <person name="Nguyen L."/>
            <person name="Okwuonu G."/>
            <person name="Ongeri F."/>
            <person name="Patil S."/>
            <person name="Petrosino J."/>
            <person name="Pham C."/>
            <person name="Pham P."/>
            <person name="Pu L.-L."/>
            <person name="Puazo M."/>
            <person name="Raj R."/>
            <person name="Reid J."/>
            <person name="Rouhana J."/>
            <person name="Saada N."/>
            <person name="Shang Y."/>
            <person name="Simmons D."/>
            <person name="Thornton R."/>
            <person name="Warren J."/>
            <person name="Weissenberger G."/>
            <person name="Zhang J."/>
            <person name="Zhang L."/>
            <person name="Zhou C."/>
            <person name="Zhu D."/>
            <person name="Muzny D."/>
            <person name="Worley K."/>
            <person name="Gibbs R."/>
        </authorList>
    </citation>
    <scope>NUCLEOTIDE SEQUENCE [LARGE SCALE GENOMIC DNA]</scope>
    <source>
        <strain evidence="3">ATCC 8290 / DSM 20176 / CCUG 30140 / JCM 1155 / KCTC 3500 / NBRC 15886 / NCIMB 8040 / NRRL B-1843 / 9</strain>
    </source>
</reference>
<dbReference type="AlphaFoldDB" id="C0XMG3"/>
<keyword evidence="3" id="KW-1185">Reference proteome</keyword>
<feature type="transmembrane region" description="Helical" evidence="1">
    <location>
        <begin position="12"/>
        <end position="29"/>
    </location>
</feature>
<evidence type="ECO:0000313" key="3">
    <source>
        <dbReference type="Proteomes" id="UP000003752"/>
    </source>
</evidence>